<feature type="region of interest" description="Disordered" evidence="1">
    <location>
        <begin position="805"/>
        <end position="870"/>
    </location>
</feature>
<feature type="compositionally biased region" description="Low complexity" evidence="1">
    <location>
        <begin position="805"/>
        <end position="862"/>
    </location>
</feature>
<dbReference type="Proteomes" id="UP000838412">
    <property type="component" value="Chromosome 9"/>
</dbReference>
<dbReference type="PRINTS" id="PR00453">
    <property type="entry name" value="VWFADOMAIN"/>
</dbReference>
<evidence type="ECO:0000313" key="5">
    <source>
        <dbReference type="Proteomes" id="UP000838412"/>
    </source>
</evidence>
<feature type="chain" id="PRO_5035422973" evidence="2">
    <location>
        <begin position="21"/>
        <end position="1055"/>
    </location>
</feature>
<keyword evidence="5" id="KW-1185">Reference proteome</keyword>
<dbReference type="InterPro" id="IPR050525">
    <property type="entry name" value="ECM_Assembly_Org"/>
</dbReference>
<evidence type="ECO:0000256" key="2">
    <source>
        <dbReference type="SAM" id="SignalP"/>
    </source>
</evidence>
<dbReference type="OrthoDB" id="5985067at2759"/>
<sequence>MKWGALLILMLVSMAGNTHAQVLDLQTTPSTDTGYDETPQCNSSQDCLSCSDIPGCGWCDVIQECLTGTEFGANDTTCPSWFYYGCFSAGDTGSCSDHIATMSCDETHCDETKTKYNADVCEHCRSMKACFDQETTFCPSWNEAKCPDGLPAQNDSIPHKNVVQVGDNVKAVDPAETTLYTCPVVFPSDFGESATLLVAPNPTGFEVGDVVVSGQAGGIMHKVDSIIPHGPYAFVIASAANLEDVIPYMSFRGSVDAVPIEDEATVEHVPDELLLFSALNEDLQGYGTFHTVEEDIDVYKCTGEKYISSLGKEWTSTFFVMKRSDFDAFSVSEEDVIVGNNSMGWLETITDISSSGTFSYVETKLVNCAEMLPDGNRLMLASSSESVSKTPDLHCEGGDNKAGLMVYNGQTTGDLQFQIGDTVAGRNSGPFMSKVMSWTEVGEFVFIEASPVSGLNDTSTINSTRLVRRRRDLFLGFNYLLNEETTISISGEAEGPGGVTFSGEASFSVEPYVKLRVGLELDLDWGWSFPPVHQAEARFVGEAGLGLKASGKISGSVKKSWTKKLAEGRIPPRICLPLVWFLCIPARLRYVVNLTLEVSASISAELKAEARADAGVTLGATWRRGNGMTPIFNSRMVFTASRSADAKVTGKAEGKLSLTPTLIFDLPAAGIPLNLPWWLLRRLPDWLRGESTGESALTLFSPKLALPVIALVAAEFCPKLDYIEWKAGIEEAVASVKIGIKNFSVDLSVKRKLGWVIDGKIPFPYCNSTTTPPTTTKGGYGTSMIPYGSSPGYITSTRYDSTTTPYDTTTTPYDTTTTPYDTTTTPYDTTTTPYDTTTTPYDTTTTPYDTTTTPYDNTTPYDTIRDDTTSFRATPSPDIPCIVDLVFLLDGSCGIGRGRFEEAKQYIRDVVNCINMTDAQVGVIQFVCASKWEIPFGKYADKMHLKDAIMYDVNFECGDRPRVGSAIYHMMCTTPFRDMARKVAVLLTDGRFGGRYAGRAQEARDAGIELYGTAVGRKAFIQMSGLNAITGNPAQVVHWKQVDPCVFAATLCNSG</sequence>
<protein>
    <submittedName>
        <fullName evidence="4">MATN1 protein</fullName>
    </submittedName>
</protein>
<dbReference type="InterPro" id="IPR002035">
    <property type="entry name" value="VWF_A"/>
</dbReference>
<evidence type="ECO:0000256" key="1">
    <source>
        <dbReference type="SAM" id="MobiDB-lite"/>
    </source>
</evidence>
<keyword evidence="2" id="KW-0732">Signal</keyword>
<evidence type="ECO:0000259" key="3">
    <source>
        <dbReference type="PROSITE" id="PS50234"/>
    </source>
</evidence>
<dbReference type="SUPFAM" id="SSF53300">
    <property type="entry name" value="vWA-like"/>
    <property type="match status" value="1"/>
</dbReference>
<reference evidence="4" key="1">
    <citation type="submission" date="2022-01" db="EMBL/GenBank/DDBJ databases">
        <authorList>
            <person name="Braso-Vives M."/>
        </authorList>
    </citation>
    <scope>NUCLEOTIDE SEQUENCE</scope>
</reference>
<proteinExistence type="predicted"/>
<dbReference type="AlphaFoldDB" id="A0A8K0F1K6"/>
<feature type="signal peptide" evidence="2">
    <location>
        <begin position="1"/>
        <end position="20"/>
    </location>
</feature>
<gene>
    <name evidence="4" type="primary">MATN1</name>
    <name evidence="4" type="ORF">BLAG_LOCUS25238</name>
</gene>
<dbReference type="PROSITE" id="PS50234">
    <property type="entry name" value="VWFA"/>
    <property type="match status" value="1"/>
</dbReference>
<dbReference type="InterPro" id="IPR036465">
    <property type="entry name" value="vWFA_dom_sf"/>
</dbReference>
<dbReference type="SMART" id="SM00327">
    <property type="entry name" value="VWA"/>
    <property type="match status" value="1"/>
</dbReference>
<organism evidence="4 5">
    <name type="scientific">Branchiostoma lanceolatum</name>
    <name type="common">Common lancelet</name>
    <name type="synonym">Amphioxus lanceolatum</name>
    <dbReference type="NCBI Taxonomy" id="7740"/>
    <lineage>
        <taxon>Eukaryota</taxon>
        <taxon>Metazoa</taxon>
        <taxon>Chordata</taxon>
        <taxon>Cephalochordata</taxon>
        <taxon>Leptocardii</taxon>
        <taxon>Amphioxiformes</taxon>
        <taxon>Branchiostomatidae</taxon>
        <taxon>Branchiostoma</taxon>
    </lineage>
</organism>
<dbReference type="EMBL" id="OV696694">
    <property type="protein sequence ID" value="CAH1274122.1"/>
    <property type="molecule type" value="Genomic_DNA"/>
</dbReference>
<dbReference type="Gene3D" id="3.40.50.410">
    <property type="entry name" value="von Willebrand factor, type A domain"/>
    <property type="match status" value="1"/>
</dbReference>
<feature type="domain" description="VWFA" evidence="3">
    <location>
        <begin position="884"/>
        <end position="1038"/>
    </location>
</feature>
<name>A0A8K0F1K6_BRALA</name>
<dbReference type="CDD" id="cd01450">
    <property type="entry name" value="vWFA_subfamily_ECM"/>
    <property type="match status" value="1"/>
</dbReference>
<evidence type="ECO:0000313" key="4">
    <source>
        <dbReference type="EMBL" id="CAH1274122.1"/>
    </source>
</evidence>
<dbReference type="Pfam" id="PF00092">
    <property type="entry name" value="VWA"/>
    <property type="match status" value="1"/>
</dbReference>
<dbReference type="PANTHER" id="PTHR24020">
    <property type="entry name" value="COLLAGEN ALPHA"/>
    <property type="match status" value="1"/>
</dbReference>
<dbReference type="PANTHER" id="PTHR24020:SF87">
    <property type="entry name" value="COLLAGEN ALPHA-1(VI) CHAIN-LIKE"/>
    <property type="match status" value="1"/>
</dbReference>
<accession>A0A8K0F1K6</accession>